<dbReference type="PANTHER" id="PTHR22889">
    <property type="entry name" value="WD REPEAT-CONTAINING PROTEIN 89"/>
    <property type="match status" value="1"/>
</dbReference>
<evidence type="ECO:0000256" key="2">
    <source>
        <dbReference type="ARBA" id="ARBA00022574"/>
    </source>
</evidence>
<feature type="repeat" description="WD" evidence="4">
    <location>
        <begin position="94"/>
        <end position="136"/>
    </location>
</feature>
<accession>A0A9D4IEN4</accession>
<evidence type="ECO:0000256" key="3">
    <source>
        <dbReference type="ARBA" id="ARBA00022737"/>
    </source>
</evidence>
<dbReference type="InterPro" id="IPR036322">
    <property type="entry name" value="WD40_repeat_dom_sf"/>
</dbReference>
<dbReference type="InterPro" id="IPR039328">
    <property type="entry name" value="WDR89"/>
</dbReference>
<dbReference type="InterPro" id="IPR015943">
    <property type="entry name" value="WD40/YVTN_repeat-like_dom_sf"/>
</dbReference>
<reference evidence="5" key="2">
    <citation type="submission" date="2020-11" db="EMBL/GenBank/DDBJ databases">
        <authorList>
            <person name="McCartney M.A."/>
            <person name="Auch B."/>
            <person name="Kono T."/>
            <person name="Mallez S."/>
            <person name="Becker A."/>
            <person name="Gohl D.M."/>
            <person name="Silverstein K.A.T."/>
            <person name="Koren S."/>
            <person name="Bechman K.B."/>
            <person name="Herman A."/>
            <person name="Abrahante J.E."/>
            <person name="Garbe J."/>
        </authorList>
    </citation>
    <scope>NUCLEOTIDE SEQUENCE</scope>
    <source>
        <strain evidence="5">Duluth1</strain>
        <tissue evidence="5">Whole animal</tissue>
    </source>
</reference>
<dbReference type="PROSITE" id="PS50294">
    <property type="entry name" value="WD_REPEATS_REGION"/>
    <property type="match status" value="2"/>
</dbReference>
<dbReference type="PANTHER" id="PTHR22889:SF0">
    <property type="entry name" value="WD REPEAT-CONTAINING PROTEIN 89"/>
    <property type="match status" value="1"/>
</dbReference>
<keyword evidence="3" id="KW-0677">Repeat</keyword>
<evidence type="ECO:0000256" key="4">
    <source>
        <dbReference type="PROSITE-ProRule" id="PRU00221"/>
    </source>
</evidence>
<organism evidence="5 6">
    <name type="scientific">Dreissena polymorpha</name>
    <name type="common">Zebra mussel</name>
    <name type="synonym">Mytilus polymorpha</name>
    <dbReference type="NCBI Taxonomy" id="45954"/>
    <lineage>
        <taxon>Eukaryota</taxon>
        <taxon>Metazoa</taxon>
        <taxon>Spiralia</taxon>
        <taxon>Lophotrochozoa</taxon>
        <taxon>Mollusca</taxon>
        <taxon>Bivalvia</taxon>
        <taxon>Autobranchia</taxon>
        <taxon>Heteroconchia</taxon>
        <taxon>Euheterodonta</taxon>
        <taxon>Imparidentia</taxon>
        <taxon>Neoheterodontei</taxon>
        <taxon>Myida</taxon>
        <taxon>Dreissenoidea</taxon>
        <taxon>Dreissenidae</taxon>
        <taxon>Dreissena</taxon>
    </lineage>
</organism>
<gene>
    <name evidence="5" type="ORF">DPMN_173922</name>
</gene>
<feature type="repeat" description="WD" evidence="4">
    <location>
        <begin position="336"/>
        <end position="377"/>
    </location>
</feature>
<dbReference type="SUPFAM" id="SSF50978">
    <property type="entry name" value="WD40 repeat-like"/>
    <property type="match status" value="1"/>
</dbReference>
<dbReference type="InterPro" id="IPR001680">
    <property type="entry name" value="WD40_rpt"/>
</dbReference>
<dbReference type="PROSITE" id="PS50082">
    <property type="entry name" value="WD_REPEATS_2"/>
    <property type="match status" value="2"/>
</dbReference>
<dbReference type="SMART" id="SM00320">
    <property type="entry name" value="WD40"/>
    <property type="match status" value="4"/>
</dbReference>
<dbReference type="Proteomes" id="UP000828390">
    <property type="component" value="Unassembled WGS sequence"/>
</dbReference>
<name>A0A9D4IEN4_DREPO</name>
<dbReference type="EMBL" id="JAIWYP010000009">
    <property type="protein sequence ID" value="KAH3772581.1"/>
    <property type="molecule type" value="Genomic_DNA"/>
</dbReference>
<reference evidence="5" key="1">
    <citation type="journal article" date="2019" name="bioRxiv">
        <title>The Genome of the Zebra Mussel, Dreissena polymorpha: A Resource for Invasive Species Research.</title>
        <authorList>
            <person name="McCartney M.A."/>
            <person name="Auch B."/>
            <person name="Kono T."/>
            <person name="Mallez S."/>
            <person name="Zhang Y."/>
            <person name="Obille A."/>
            <person name="Becker A."/>
            <person name="Abrahante J.E."/>
            <person name="Garbe J."/>
            <person name="Badalamenti J.P."/>
            <person name="Herman A."/>
            <person name="Mangelson H."/>
            <person name="Liachko I."/>
            <person name="Sullivan S."/>
            <person name="Sone E.D."/>
            <person name="Koren S."/>
            <person name="Silverstein K.A.T."/>
            <person name="Beckman K.B."/>
            <person name="Gohl D.M."/>
        </authorList>
    </citation>
    <scope>NUCLEOTIDE SEQUENCE</scope>
    <source>
        <strain evidence="5">Duluth1</strain>
        <tissue evidence="5">Whole animal</tissue>
    </source>
</reference>
<keyword evidence="2 4" id="KW-0853">WD repeat</keyword>
<dbReference type="AlphaFoldDB" id="A0A9D4IEN4"/>
<protein>
    <recommendedName>
        <fullName evidence="1">WD repeat-containing protein 89</fullName>
    </recommendedName>
</protein>
<keyword evidence="6" id="KW-1185">Reference proteome</keyword>
<evidence type="ECO:0000313" key="6">
    <source>
        <dbReference type="Proteomes" id="UP000828390"/>
    </source>
</evidence>
<dbReference type="Gene3D" id="2.130.10.10">
    <property type="entry name" value="YVTN repeat-like/Quinoprotein amine dehydrogenase"/>
    <property type="match status" value="2"/>
</dbReference>
<evidence type="ECO:0000256" key="1">
    <source>
        <dbReference type="ARBA" id="ARBA00021125"/>
    </source>
</evidence>
<proteinExistence type="predicted"/>
<comment type="caution">
    <text evidence="5">The sequence shown here is derived from an EMBL/GenBank/DDBJ whole genome shotgun (WGS) entry which is preliminary data.</text>
</comment>
<dbReference type="Pfam" id="PF00400">
    <property type="entry name" value="WD40"/>
    <property type="match status" value="3"/>
</dbReference>
<sequence length="384" mass="42224">MICNFALGRRTLGRPRSPESLCWVQMASVVEMIQKLSLTEKCAVSVKAVESDYILDITAHRCREAKGNNLLAATSSNFSIQLMSRSNLASVGTLTGHTDVITGVCWARTEPHLLFSSSSDKTIRCWDCRTKPSKEVQQFTGSDETNNLFTCLDVNVTDQVLCAGLERDTDENAFILFWDRRNKELMGAYSESHQDDITQVRFHGTQNDKLVSGSTDGLVCLFDLTADCEDDALLYTFNTCSTVCRIGWTGPGQDHVYATTHLDGLYVWDSEMGDPVLQWADLKAQLKGTPSIDYIVDCFTTSNDQMFAVAGTHSGDMHVFQLPGGSSEPNLQCSLSGGHSTTVRCIHWDDQTSTLVTGGEDSMLCLWSASGQMVTKATSMQASH</sequence>
<evidence type="ECO:0000313" key="5">
    <source>
        <dbReference type="EMBL" id="KAH3772581.1"/>
    </source>
</evidence>